<evidence type="ECO:0000313" key="2">
    <source>
        <dbReference type="Proteomes" id="UP000260780"/>
    </source>
</evidence>
<sequence length="87" mass="9637">MNGNNLFPFMVKDFLYITNRNSIDELNDVVESGMYMIIPGSDTYGTLLVFQAGVGAAGATVQRYFHPSGLNITRIKNSNSENSWAQL</sequence>
<dbReference type="RefSeq" id="WP_117748539.1">
    <property type="nucleotide sequence ID" value="NZ_CAUFJF010000043.1"/>
</dbReference>
<dbReference type="AlphaFoldDB" id="A0A3E4VXW1"/>
<organism evidence="1 2">
    <name type="scientific">Phocaeicola plebeius</name>
    <dbReference type="NCBI Taxonomy" id="310297"/>
    <lineage>
        <taxon>Bacteria</taxon>
        <taxon>Pseudomonadati</taxon>
        <taxon>Bacteroidota</taxon>
        <taxon>Bacteroidia</taxon>
        <taxon>Bacteroidales</taxon>
        <taxon>Bacteroidaceae</taxon>
        <taxon>Phocaeicola</taxon>
    </lineage>
</organism>
<evidence type="ECO:0000313" key="1">
    <source>
        <dbReference type="EMBL" id="RGM34792.1"/>
    </source>
</evidence>
<proteinExistence type="predicted"/>
<dbReference type="EMBL" id="QSTF01000062">
    <property type="protein sequence ID" value="RGM34792.1"/>
    <property type="molecule type" value="Genomic_DNA"/>
</dbReference>
<gene>
    <name evidence="1" type="ORF">DXC17_15830</name>
</gene>
<name>A0A3E4VXW1_9BACT</name>
<comment type="caution">
    <text evidence="1">The sequence shown here is derived from an EMBL/GenBank/DDBJ whole genome shotgun (WGS) entry which is preliminary data.</text>
</comment>
<protein>
    <submittedName>
        <fullName evidence="1">Uncharacterized protein</fullName>
    </submittedName>
</protein>
<accession>A0A3E4VXW1</accession>
<reference evidence="1 2" key="1">
    <citation type="submission" date="2018-08" db="EMBL/GenBank/DDBJ databases">
        <title>A genome reference for cultivated species of the human gut microbiota.</title>
        <authorList>
            <person name="Zou Y."/>
            <person name="Xue W."/>
            <person name="Luo G."/>
        </authorList>
    </citation>
    <scope>NUCLEOTIDE SEQUENCE [LARGE SCALE GENOMIC DNA]</scope>
    <source>
        <strain evidence="1 2">OM08-14</strain>
    </source>
</reference>
<dbReference type="Proteomes" id="UP000260780">
    <property type="component" value="Unassembled WGS sequence"/>
</dbReference>